<evidence type="ECO:0000313" key="1">
    <source>
        <dbReference type="EMBL" id="KAG2608841.1"/>
    </source>
</evidence>
<dbReference type="Proteomes" id="UP000823388">
    <property type="component" value="Chromosome 4K"/>
</dbReference>
<gene>
    <name evidence="1" type="ORF">PVAP13_4KG010600</name>
</gene>
<comment type="caution">
    <text evidence="1">The sequence shown here is derived from an EMBL/GenBank/DDBJ whole genome shotgun (WGS) entry which is preliminary data.</text>
</comment>
<proteinExistence type="predicted"/>
<protein>
    <submittedName>
        <fullName evidence="1">Uncharacterized protein</fullName>
    </submittedName>
</protein>
<evidence type="ECO:0000313" key="2">
    <source>
        <dbReference type="Proteomes" id="UP000823388"/>
    </source>
</evidence>
<sequence length="29" mass="3441">MLNCIICCSYYYIHKPKPVNDIHQTMPQS</sequence>
<dbReference type="AlphaFoldDB" id="A0A8T0TBB6"/>
<reference evidence="1" key="1">
    <citation type="submission" date="2020-05" db="EMBL/GenBank/DDBJ databases">
        <title>WGS assembly of Panicum virgatum.</title>
        <authorList>
            <person name="Lovell J.T."/>
            <person name="Jenkins J."/>
            <person name="Shu S."/>
            <person name="Juenger T.E."/>
            <person name="Schmutz J."/>
        </authorList>
    </citation>
    <scope>NUCLEOTIDE SEQUENCE</scope>
    <source>
        <strain evidence="1">AP13</strain>
    </source>
</reference>
<dbReference type="EMBL" id="CM029043">
    <property type="protein sequence ID" value="KAG2608841.1"/>
    <property type="molecule type" value="Genomic_DNA"/>
</dbReference>
<organism evidence="1 2">
    <name type="scientific">Panicum virgatum</name>
    <name type="common">Blackwell switchgrass</name>
    <dbReference type="NCBI Taxonomy" id="38727"/>
    <lineage>
        <taxon>Eukaryota</taxon>
        <taxon>Viridiplantae</taxon>
        <taxon>Streptophyta</taxon>
        <taxon>Embryophyta</taxon>
        <taxon>Tracheophyta</taxon>
        <taxon>Spermatophyta</taxon>
        <taxon>Magnoliopsida</taxon>
        <taxon>Liliopsida</taxon>
        <taxon>Poales</taxon>
        <taxon>Poaceae</taxon>
        <taxon>PACMAD clade</taxon>
        <taxon>Panicoideae</taxon>
        <taxon>Panicodae</taxon>
        <taxon>Paniceae</taxon>
        <taxon>Panicinae</taxon>
        <taxon>Panicum</taxon>
        <taxon>Panicum sect. Hiantes</taxon>
    </lineage>
</organism>
<name>A0A8T0TBB6_PANVG</name>
<accession>A0A8T0TBB6</accession>
<keyword evidence="2" id="KW-1185">Reference proteome</keyword>